<reference evidence="11" key="1">
    <citation type="journal article" date="2020" name="Stud. Mycol.">
        <title>101 Dothideomycetes genomes: a test case for predicting lifestyles and emergence of pathogens.</title>
        <authorList>
            <person name="Haridas S."/>
            <person name="Albert R."/>
            <person name="Binder M."/>
            <person name="Bloem J."/>
            <person name="Labutti K."/>
            <person name="Salamov A."/>
            <person name="Andreopoulos B."/>
            <person name="Baker S."/>
            <person name="Barry K."/>
            <person name="Bills G."/>
            <person name="Bluhm B."/>
            <person name="Cannon C."/>
            <person name="Castanera R."/>
            <person name="Culley D."/>
            <person name="Daum C."/>
            <person name="Ezra D."/>
            <person name="Gonzalez J."/>
            <person name="Henrissat B."/>
            <person name="Kuo A."/>
            <person name="Liang C."/>
            <person name="Lipzen A."/>
            <person name="Lutzoni F."/>
            <person name="Magnuson J."/>
            <person name="Mondo S."/>
            <person name="Nolan M."/>
            <person name="Ohm R."/>
            <person name="Pangilinan J."/>
            <person name="Park H.-J."/>
            <person name="Ramirez L."/>
            <person name="Alfaro M."/>
            <person name="Sun H."/>
            <person name="Tritt A."/>
            <person name="Yoshinaga Y."/>
            <person name="Zwiers L.-H."/>
            <person name="Turgeon B."/>
            <person name="Goodwin S."/>
            <person name="Spatafora J."/>
            <person name="Crous P."/>
            <person name="Grigoriev I."/>
        </authorList>
    </citation>
    <scope>NUCLEOTIDE SEQUENCE</scope>
    <source>
        <strain evidence="11">CBS 113389</strain>
    </source>
</reference>
<organism evidence="11 12">
    <name type="scientific">Neohortaea acidophila</name>
    <dbReference type="NCBI Taxonomy" id="245834"/>
    <lineage>
        <taxon>Eukaryota</taxon>
        <taxon>Fungi</taxon>
        <taxon>Dikarya</taxon>
        <taxon>Ascomycota</taxon>
        <taxon>Pezizomycotina</taxon>
        <taxon>Dothideomycetes</taxon>
        <taxon>Dothideomycetidae</taxon>
        <taxon>Mycosphaerellales</taxon>
        <taxon>Teratosphaeriaceae</taxon>
        <taxon>Neohortaea</taxon>
    </lineage>
</organism>
<sequence>MTMHAHYMGLGGPALRVAIGLTAGLCFLSFGYGQGDIGGLIVLRDFRTRFLGWGNEQIVMDHRIGVLDGSTIASWNLGCLAGAVFTIFLGDRLGRRGSIITGLVIEIIGKLIQGTTFSLGQYIAGRVIAGVGNGFLASTIPAWQAECLKTHRRGTLLLVSFGSCITLGVAIAYWVVYAFAFTQPSSIAWRFPILFSLFFVLPALLIVIWMPESPRWLLLQAREKEAIRVLSALNELPEDHEDIRREILQIKYAVKHMASTSATGAFSNGEYRYLHRVLLAVLLQIMQQFTGVNLFIQYLGIMFWQQLHYRPFISMALAGACSTVFFIASLLAVILIDRYWGRRTLTIFGASGMLGCMIILTITAYIGDQGNDRGFLAMTAFLFLYVCFFSVGWQGMSWMWSVELIPLSIRGPANALSTAANWLANFVVVISGPELLLYSKWRTYIMYAVFNAAIIPTIYFFYPETGGRSLEEVDLVFKQANDRGQPWFTVVKAAREEPKWFDRNGDPTDSFGGSSEKGDLDFDKVQSSSNEISPDSNYRATRQSTSREARDVDGEHSAPAPSVRRTHSSERSARSRSRG</sequence>
<evidence type="ECO:0000313" key="11">
    <source>
        <dbReference type="EMBL" id="KAF2485518.1"/>
    </source>
</evidence>
<dbReference type="Gene3D" id="1.20.1250.20">
    <property type="entry name" value="MFS general substrate transporter like domains"/>
    <property type="match status" value="1"/>
</dbReference>
<dbReference type="GO" id="GO:0005351">
    <property type="term" value="F:carbohydrate:proton symporter activity"/>
    <property type="evidence" value="ECO:0007669"/>
    <property type="project" value="TreeGrafter"/>
</dbReference>
<gene>
    <name evidence="11" type="ORF">BDY17DRAFT_322354</name>
</gene>
<protein>
    <submittedName>
        <fullName evidence="11">Sugar transporter family protein</fullName>
    </submittedName>
</protein>
<feature type="transmembrane region" description="Helical" evidence="9">
    <location>
        <begin position="277"/>
        <end position="300"/>
    </location>
</feature>
<accession>A0A6A6PZ95</accession>
<feature type="transmembrane region" description="Helical" evidence="9">
    <location>
        <begin position="347"/>
        <end position="367"/>
    </location>
</feature>
<evidence type="ECO:0000256" key="8">
    <source>
        <dbReference type="SAM" id="MobiDB-lite"/>
    </source>
</evidence>
<name>A0A6A6PZ95_9PEZI</name>
<dbReference type="PANTHER" id="PTHR48022">
    <property type="entry name" value="PLASTIDIC GLUCOSE TRANSPORTER 4"/>
    <property type="match status" value="1"/>
</dbReference>
<feature type="region of interest" description="Disordered" evidence="8">
    <location>
        <begin position="499"/>
        <end position="579"/>
    </location>
</feature>
<evidence type="ECO:0000313" key="12">
    <source>
        <dbReference type="Proteomes" id="UP000799767"/>
    </source>
</evidence>
<dbReference type="RefSeq" id="XP_033592087.1">
    <property type="nucleotide sequence ID" value="XM_033736793.1"/>
</dbReference>
<dbReference type="EMBL" id="MU001633">
    <property type="protein sequence ID" value="KAF2485518.1"/>
    <property type="molecule type" value="Genomic_DNA"/>
</dbReference>
<comment type="similarity">
    <text evidence="2 7">Belongs to the major facilitator superfamily. Sugar transporter (TC 2.A.1.1) family.</text>
</comment>
<feature type="transmembrane region" description="Helical" evidence="9">
    <location>
        <begin position="312"/>
        <end position="335"/>
    </location>
</feature>
<feature type="transmembrane region" description="Helical" evidence="9">
    <location>
        <begin position="413"/>
        <end position="432"/>
    </location>
</feature>
<keyword evidence="11" id="KW-0762">Sugar transport</keyword>
<keyword evidence="5 9" id="KW-1133">Transmembrane helix</keyword>
<evidence type="ECO:0000256" key="4">
    <source>
        <dbReference type="ARBA" id="ARBA00022692"/>
    </source>
</evidence>
<feature type="transmembrane region" description="Helical" evidence="9">
    <location>
        <begin position="72"/>
        <end position="90"/>
    </location>
</feature>
<evidence type="ECO:0000256" key="2">
    <source>
        <dbReference type="ARBA" id="ARBA00010992"/>
    </source>
</evidence>
<dbReference type="PANTHER" id="PTHR48022:SF68">
    <property type="entry name" value="MAJOR FACILITATOR SUPERFAMILY (MFS) PROFILE DOMAIN-CONTAINING PROTEIN-RELATED"/>
    <property type="match status" value="1"/>
</dbReference>
<dbReference type="InterPro" id="IPR020846">
    <property type="entry name" value="MFS_dom"/>
</dbReference>
<dbReference type="InterPro" id="IPR036259">
    <property type="entry name" value="MFS_trans_sf"/>
</dbReference>
<feature type="transmembrane region" description="Helical" evidence="9">
    <location>
        <begin position="156"/>
        <end position="181"/>
    </location>
</feature>
<evidence type="ECO:0000259" key="10">
    <source>
        <dbReference type="PROSITE" id="PS50850"/>
    </source>
</evidence>
<dbReference type="PRINTS" id="PR00171">
    <property type="entry name" value="SUGRTRNSPORT"/>
</dbReference>
<dbReference type="GO" id="GO:0016020">
    <property type="term" value="C:membrane"/>
    <property type="evidence" value="ECO:0007669"/>
    <property type="project" value="UniProtKB-SubCell"/>
</dbReference>
<evidence type="ECO:0000256" key="3">
    <source>
        <dbReference type="ARBA" id="ARBA00022448"/>
    </source>
</evidence>
<dbReference type="OrthoDB" id="6612291at2759"/>
<keyword evidence="3 7" id="KW-0813">Transport</keyword>
<dbReference type="InterPro" id="IPR003663">
    <property type="entry name" value="Sugar/inositol_transpt"/>
</dbReference>
<keyword evidence="4 9" id="KW-0812">Transmembrane</keyword>
<dbReference type="Pfam" id="PF00083">
    <property type="entry name" value="Sugar_tr"/>
    <property type="match status" value="1"/>
</dbReference>
<dbReference type="SUPFAM" id="SSF103473">
    <property type="entry name" value="MFS general substrate transporter"/>
    <property type="match status" value="1"/>
</dbReference>
<keyword evidence="6 9" id="KW-0472">Membrane</keyword>
<feature type="compositionally biased region" description="Polar residues" evidence="8">
    <location>
        <begin position="525"/>
        <end position="544"/>
    </location>
</feature>
<evidence type="ECO:0000256" key="6">
    <source>
        <dbReference type="ARBA" id="ARBA00023136"/>
    </source>
</evidence>
<dbReference type="InterPro" id="IPR005828">
    <property type="entry name" value="MFS_sugar_transport-like"/>
</dbReference>
<dbReference type="NCBIfam" id="TIGR00879">
    <property type="entry name" value="SP"/>
    <property type="match status" value="1"/>
</dbReference>
<comment type="subcellular location">
    <subcellularLocation>
        <location evidence="1">Membrane</location>
        <topology evidence="1">Multi-pass membrane protein</topology>
    </subcellularLocation>
</comment>
<keyword evidence="12" id="KW-1185">Reference proteome</keyword>
<dbReference type="PROSITE" id="PS50850">
    <property type="entry name" value="MFS"/>
    <property type="match status" value="1"/>
</dbReference>
<feature type="compositionally biased region" description="Basic and acidic residues" evidence="8">
    <location>
        <begin position="545"/>
        <end position="556"/>
    </location>
</feature>
<feature type="domain" description="Major facilitator superfamily (MFS) profile" evidence="10">
    <location>
        <begin position="19"/>
        <end position="466"/>
    </location>
</feature>
<evidence type="ECO:0000256" key="1">
    <source>
        <dbReference type="ARBA" id="ARBA00004141"/>
    </source>
</evidence>
<feature type="transmembrane region" description="Helical" evidence="9">
    <location>
        <begin position="187"/>
        <end position="210"/>
    </location>
</feature>
<feature type="transmembrane region" description="Helical" evidence="9">
    <location>
        <begin position="373"/>
        <end position="393"/>
    </location>
</feature>
<dbReference type="GeneID" id="54477795"/>
<evidence type="ECO:0000256" key="7">
    <source>
        <dbReference type="RuleBase" id="RU003346"/>
    </source>
</evidence>
<feature type="transmembrane region" description="Helical" evidence="9">
    <location>
        <begin position="444"/>
        <end position="462"/>
    </location>
</feature>
<evidence type="ECO:0000256" key="9">
    <source>
        <dbReference type="SAM" id="Phobius"/>
    </source>
</evidence>
<proteinExistence type="inferred from homology"/>
<dbReference type="InterPro" id="IPR050360">
    <property type="entry name" value="MFS_Sugar_Transporters"/>
</dbReference>
<evidence type="ECO:0000256" key="5">
    <source>
        <dbReference type="ARBA" id="ARBA00022989"/>
    </source>
</evidence>
<dbReference type="Proteomes" id="UP000799767">
    <property type="component" value="Unassembled WGS sequence"/>
</dbReference>
<dbReference type="AlphaFoldDB" id="A0A6A6PZ95"/>